<dbReference type="InterPro" id="IPR025366">
    <property type="entry name" value="DUF4270"/>
</dbReference>
<sequence length="431" mass="48734">MKNILGIVCCLVLCVSCSDDMLNDSDFVVSETFTESNIRVLQIDTLTTRLSTMKFDSIITSQGSRMLVGKYNDPIFGNMKSSSFIEMVPSSYSIDEDAVYDSIVFILRYDNYYYNDTLVQNTVHIKPLIEELQPADDSDFYNSSIIGFDEEDLGSLTFVPRPLEKDSLAVRLSDAFGSELFDKLQDQTLTDYDEFVNYFHGLTIRPDDSINGTILGFSLSSDMRLYYSISGETDVEEYYTDFTINTSSSPIPFFNQISADGPNEYLSVLTDNEVNLYSEDSEDQSFVQSGMGVTTRIEFPYLKSVGDIEGQGTLLGATLRIKPKESSYNDNLILRDTLSVYVVDQNNDLLGDLGLYAILNKNNEEFNDIYYEVSLSSYLEDLLETDEESSDALILLPSNYNSTLDRFVLDADYENEGTQLELIYAIYDENE</sequence>
<protein>
    <submittedName>
        <fullName evidence="1">DUF4270 family protein</fullName>
    </submittedName>
</protein>
<dbReference type="EMBL" id="WKJH01000006">
    <property type="protein sequence ID" value="MRX64501.1"/>
    <property type="molecule type" value="Genomic_DNA"/>
</dbReference>
<name>A0A6I2ML20_9FLAO</name>
<dbReference type="Pfam" id="PF14092">
    <property type="entry name" value="DUF4270"/>
    <property type="match status" value="1"/>
</dbReference>
<accession>A0A6I2ML20</accession>
<proteinExistence type="predicted"/>
<reference evidence="1 2" key="1">
    <citation type="submission" date="2019-11" db="EMBL/GenBank/DDBJ databases">
        <title>Maribacter lutea sp. nov., a marine bacterium isolated from intertidal sand.</title>
        <authorList>
            <person name="Liu A."/>
        </authorList>
    </citation>
    <scope>NUCLEOTIDE SEQUENCE [LARGE SCALE GENOMIC DNA]</scope>
    <source>
        <strain evidence="1 2">RZ05</strain>
    </source>
</reference>
<dbReference type="AlphaFoldDB" id="A0A6I2ML20"/>
<dbReference type="RefSeq" id="WP_154366436.1">
    <property type="nucleotide sequence ID" value="NZ_WKJH01000006.1"/>
</dbReference>
<organism evidence="1 2">
    <name type="scientific">Maribacter luteus</name>
    <dbReference type="NCBI Taxonomy" id="2594478"/>
    <lineage>
        <taxon>Bacteria</taxon>
        <taxon>Pseudomonadati</taxon>
        <taxon>Bacteroidota</taxon>
        <taxon>Flavobacteriia</taxon>
        <taxon>Flavobacteriales</taxon>
        <taxon>Flavobacteriaceae</taxon>
        <taxon>Maribacter</taxon>
    </lineage>
</organism>
<keyword evidence="2" id="KW-1185">Reference proteome</keyword>
<evidence type="ECO:0000313" key="2">
    <source>
        <dbReference type="Proteomes" id="UP000443153"/>
    </source>
</evidence>
<dbReference type="OrthoDB" id="1092930at2"/>
<dbReference type="Proteomes" id="UP000443153">
    <property type="component" value="Unassembled WGS sequence"/>
</dbReference>
<gene>
    <name evidence="1" type="ORF">GJ691_09990</name>
</gene>
<evidence type="ECO:0000313" key="1">
    <source>
        <dbReference type="EMBL" id="MRX64501.1"/>
    </source>
</evidence>
<comment type="caution">
    <text evidence="1">The sequence shown here is derived from an EMBL/GenBank/DDBJ whole genome shotgun (WGS) entry which is preliminary data.</text>
</comment>